<dbReference type="InterPro" id="IPR036388">
    <property type="entry name" value="WH-like_DNA-bd_sf"/>
</dbReference>
<evidence type="ECO:0000256" key="1">
    <source>
        <dbReference type="ARBA" id="ARBA00037970"/>
    </source>
</evidence>
<organism evidence="4">
    <name type="scientific">Tetraodon nigroviridis</name>
    <name type="common">Spotted green pufferfish</name>
    <name type="synonym">Chelonodon nigroviridis</name>
    <dbReference type="NCBI Taxonomy" id="99883"/>
    <lineage>
        <taxon>Eukaryota</taxon>
        <taxon>Metazoa</taxon>
        <taxon>Chordata</taxon>
        <taxon>Craniata</taxon>
        <taxon>Vertebrata</taxon>
        <taxon>Euteleostomi</taxon>
        <taxon>Actinopterygii</taxon>
        <taxon>Neopterygii</taxon>
        <taxon>Teleostei</taxon>
        <taxon>Neoteleostei</taxon>
        <taxon>Acanthomorphata</taxon>
        <taxon>Eupercaria</taxon>
        <taxon>Tetraodontiformes</taxon>
        <taxon>Tetradontoidea</taxon>
        <taxon>Tetraodontidae</taxon>
        <taxon>Tetraodon</taxon>
    </lineage>
</organism>
<dbReference type="InterPro" id="IPR000591">
    <property type="entry name" value="DEP_dom"/>
</dbReference>
<dbReference type="GO" id="GO:0035556">
    <property type="term" value="P:intracellular signal transduction"/>
    <property type="evidence" value="ECO:0007669"/>
    <property type="project" value="InterPro"/>
</dbReference>
<dbReference type="CDD" id="cd04446">
    <property type="entry name" value="DEP_DEPDC4"/>
    <property type="match status" value="1"/>
</dbReference>
<accession>Q4SPC2</accession>
<dbReference type="InterPro" id="IPR036390">
    <property type="entry name" value="WH_DNA-bd_sf"/>
</dbReference>
<comment type="similarity">
    <text evidence="1">Belongs to the DEPDC7 family.</text>
</comment>
<dbReference type="OrthoDB" id="276323at2759"/>
<dbReference type="SMART" id="SM00049">
    <property type="entry name" value="DEP"/>
    <property type="match status" value="1"/>
</dbReference>
<dbReference type="PANTHER" id="PTHR16206">
    <property type="entry name" value="DEP DOMAIN-CONTAINING"/>
    <property type="match status" value="1"/>
</dbReference>
<gene>
    <name evidence="4" type="ORF">GSTENG00014907001</name>
</gene>
<feature type="domain" description="DEP" evidence="3">
    <location>
        <begin position="44"/>
        <end position="132"/>
    </location>
</feature>
<proteinExistence type="inferred from homology"/>
<dbReference type="SUPFAM" id="SSF46785">
    <property type="entry name" value="Winged helix' DNA-binding domain"/>
    <property type="match status" value="1"/>
</dbReference>
<sequence>MTSIKEKAAALNLAEKLCVRPQAHGVSIQSVKSSCIWNGLILHLKSSVAVKPRRLYLKSYSDCFLGSEAVDVLEEYIKGLKGLEGASVPRPKVVCVCQTLLDCHVFEAVGTKVFGKDRKKDPFQDSKSALYR</sequence>
<dbReference type="AlphaFoldDB" id="Q4SPC2"/>
<evidence type="ECO:0000259" key="3">
    <source>
        <dbReference type="PROSITE" id="PS50186"/>
    </source>
</evidence>
<dbReference type="Gene3D" id="1.10.10.10">
    <property type="entry name" value="Winged helix-like DNA-binding domain superfamily/Winged helix DNA-binding domain"/>
    <property type="match status" value="1"/>
</dbReference>
<dbReference type="EMBL" id="CAAE01014539">
    <property type="protein sequence ID" value="CAF97510.1"/>
    <property type="molecule type" value="Genomic_DNA"/>
</dbReference>
<dbReference type="KEGG" id="tng:GSTEN00014907G001"/>
<dbReference type="PANTHER" id="PTHR16206:SF9">
    <property type="entry name" value="DEP DOMAIN-CONTAINING PROTEIN 7"/>
    <property type="match status" value="1"/>
</dbReference>
<reference evidence="4" key="1">
    <citation type="journal article" date="2004" name="Nature">
        <title>Genome duplication in the teleost fish Tetraodon nigroviridis reveals the early vertebrate proto-karyotype.</title>
        <authorList>
            <person name="Jaillon O."/>
            <person name="Aury J.-M."/>
            <person name="Brunet F."/>
            <person name="Petit J.-L."/>
            <person name="Stange-Thomann N."/>
            <person name="Mauceli E."/>
            <person name="Bouneau L."/>
            <person name="Fischer C."/>
            <person name="Ozouf-Costaz C."/>
            <person name="Bernot A."/>
            <person name="Nicaud S."/>
            <person name="Jaffe D."/>
            <person name="Fisher S."/>
            <person name="Lutfalla G."/>
            <person name="Dossat C."/>
            <person name="Segurens B."/>
            <person name="Dasilva C."/>
            <person name="Salanoubat M."/>
            <person name="Levy M."/>
            <person name="Boudet N."/>
            <person name="Castellano S."/>
            <person name="Anthouard V."/>
            <person name="Jubin C."/>
            <person name="Castelli V."/>
            <person name="Katinka M."/>
            <person name="Vacherie B."/>
            <person name="Biemont C."/>
            <person name="Skalli Z."/>
            <person name="Cattolico L."/>
            <person name="Poulain J."/>
            <person name="De Berardinis V."/>
            <person name="Cruaud C."/>
            <person name="Duprat S."/>
            <person name="Brottier P."/>
            <person name="Coutanceau J.-P."/>
            <person name="Gouzy J."/>
            <person name="Parra G."/>
            <person name="Lardier G."/>
            <person name="Chapple C."/>
            <person name="McKernan K.J."/>
            <person name="McEwan P."/>
            <person name="Bosak S."/>
            <person name="Kellis M."/>
            <person name="Volff J.-N."/>
            <person name="Guigo R."/>
            <person name="Zody M.C."/>
            <person name="Mesirov J."/>
            <person name="Lindblad-Toh K."/>
            <person name="Birren B."/>
            <person name="Nusbaum C."/>
            <person name="Kahn D."/>
            <person name="Robinson-Rechavi M."/>
            <person name="Laudet V."/>
            <person name="Schachter V."/>
            <person name="Quetier F."/>
            <person name="Saurin W."/>
            <person name="Scarpelli C."/>
            <person name="Wincker P."/>
            <person name="Lander E.S."/>
            <person name="Weissenbach J."/>
            <person name="Roest Crollius H."/>
        </authorList>
    </citation>
    <scope>NUCLEOTIDE SEQUENCE [LARGE SCALE GENOMIC DNA]</scope>
</reference>
<reference evidence="4" key="2">
    <citation type="submission" date="2004-02" db="EMBL/GenBank/DDBJ databases">
        <authorList>
            <consortium name="Genoscope"/>
            <consortium name="Whitehead Institute Centre for Genome Research"/>
        </authorList>
    </citation>
    <scope>NUCLEOTIDE SEQUENCE</scope>
</reference>
<dbReference type="PROSITE" id="PS50186">
    <property type="entry name" value="DEP"/>
    <property type="match status" value="1"/>
</dbReference>
<evidence type="ECO:0000313" key="4">
    <source>
        <dbReference type="EMBL" id="CAF97510.1"/>
    </source>
</evidence>
<name>Q4SPC2_TETNG</name>
<protein>
    <recommendedName>
        <fullName evidence="2">DEP domain-containing protein 7</fullName>
    </recommendedName>
</protein>
<evidence type="ECO:0000256" key="2">
    <source>
        <dbReference type="ARBA" id="ARBA00040225"/>
    </source>
</evidence>
<dbReference type="Pfam" id="PF00610">
    <property type="entry name" value="DEP"/>
    <property type="match status" value="1"/>
</dbReference>
<comment type="caution">
    <text evidence="4">The sequence shown here is derived from an EMBL/GenBank/DDBJ whole genome shotgun (WGS) entry which is preliminary data.</text>
</comment>